<comment type="caution">
    <text evidence="6">The sequence shown here is derived from an EMBL/GenBank/DDBJ whole genome shotgun (WGS) entry which is preliminary data.</text>
</comment>
<keyword evidence="1" id="KW-0479">Metal-binding</keyword>
<keyword evidence="7" id="KW-1185">Reference proteome</keyword>
<dbReference type="SMART" id="SM00184">
    <property type="entry name" value="RING"/>
    <property type="match status" value="1"/>
</dbReference>
<dbReference type="SMART" id="SM00744">
    <property type="entry name" value="RINGv"/>
    <property type="match status" value="1"/>
</dbReference>
<dbReference type="GO" id="GO:0008270">
    <property type="term" value="F:zinc ion binding"/>
    <property type="evidence" value="ECO:0007669"/>
    <property type="project" value="UniProtKB-KW"/>
</dbReference>
<evidence type="ECO:0000313" key="7">
    <source>
        <dbReference type="Proteomes" id="UP000636709"/>
    </source>
</evidence>
<evidence type="ECO:0000313" key="6">
    <source>
        <dbReference type="EMBL" id="KAF8768610.1"/>
    </source>
</evidence>
<name>A0A835FPA2_9POAL</name>
<feature type="domain" description="RING-type" evidence="5">
    <location>
        <begin position="116"/>
        <end position="159"/>
    </location>
</feature>
<dbReference type="InterPro" id="IPR001841">
    <property type="entry name" value="Znf_RING"/>
</dbReference>
<dbReference type="AlphaFoldDB" id="A0A835FPA2"/>
<dbReference type="Proteomes" id="UP000636709">
    <property type="component" value="Unassembled WGS sequence"/>
</dbReference>
<proteinExistence type="predicted"/>
<organism evidence="6 7">
    <name type="scientific">Digitaria exilis</name>
    <dbReference type="NCBI Taxonomy" id="1010633"/>
    <lineage>
        <taxon>Eukaryota</taxon>
        <taxon>Viridiplantae</taxon>
        <taxon>Streptophyta</taxon>
        <taxon>Embryophyta</taxon>
        <taxon>Tracheophyta</taxon>
        <taxon>Spermatophyta</taxon>
        <taxon>Magnoliopsida</taxon>
        <taxon>Liliopsida</taxon>
        <taxon>Poales</taxon>
        <taxon>Poaceae</taxon>
        <taxon>PACMAD clade</taxon>
        <taxon>Panicoideae</taxon>
        <taxon>Panicodae</taxon>
        <taxon>Paniceae</taxon>
        <taxon>Anthephorinae</taxon>
        <taxon>Digitaria</taxon>
    </lineage>
</organism>
<keyword evidence="3" id="KW-0862">Zinc</keyword>
<evidence type="ECO:0000256" key="1">
    <source>
        <dbReference type="ARBA" id="ARBA00022723"/>
    </source>
</evidence>
<accession>A0A835FPA2</accession>
<evidence type="ECO:0000256" key="4">
    <source>
        <dbReference type="PROSITE-ProRule" id="PRU00175"/>
    </source>
</evidence>
<dbReference type="SUPFAM" id="SSF57850">
    <property type="entry name" value="RING/U-box"/>
    <property type="match status" value="1"/>
</dbReference>
<dbReference type="InterPro" id="IPR011016">
    <property type="entry name" value="Znf_RING-CH"/>
</dbReference>
<dbReference type="EMBL" id="JACEFO010000500">
    <property type="protein sequence ID" value="KAF8768610.1"/>
    <property type="molecule type" value="Genomic_DNA"/>
</dbReference>
<evidence type="ECO:0000256" key="2">
    <source>
        <dbReference type="ARBA" id="ARBA00022771"/>
    </source>
</evidence>
<dbReference type="InterPro" id="IPR013083">
    <property type="entry name" value="Znf_RING/FYVE/PHD"/>
</dbReference>
<gene>
    <name evidence="6" type="ORF">HU200_007159</name>
</gene>
<evidence type="ECO:0000259" key="5">
    <source>
        <dbReference type="PROSITE" id="PS50089"/>
    </source>
</evidence>
<dbReference type="OrthoDB" id="8062037at2759"/>
<protein>
    <recommendedName>
        <fullName evidence="5">RING-type domain-containing protein</fullName>
    </recommendedName>
</protein>
<dbReference type="GO" id="GO:0061630">
    <property type="term" value="F:ubiquitin protein ligase activity"/>
    <property type="evidence" value="ECO:0007669"/>
    <property type="project" value="TreeGrafter"/>
</dbReference>
<reference evidence="6" key="1">
    <citation type="submission" date="2020-07" db="EMBL/GenBank/DDBJ databases">
        <title>Genome sequence and genetic diversity analysis of an under-domesticated orphan crop, white fonio (Digitaria exilis).</title>
        <authorList>
            <person name="Bennetzen J.L."/>
            <person name="Chen S."/>
            <person name="Ma X."/>
            <person name="Wang X."/>
            <person name="Yssel A.E.J."/>
            <person name="Chaluvadi S.R."/>
            <person name="Johnson M."/>
            <person name="Gangashetty P."/>
            <person name="Hamidou F."/>
            <person name="Sanogo M.D."/>
            <person name="Zwaenepoel A."/>
            <person name="Wallace J."/>
            <person name="Van De Peer Y."/>
            <person name="Van Deynze A."/>
        </authorList>
    </citation>
    <scope>NUCLEOTIDE SEQUENCE</scope>
    <source>
        <tissue evidence="6">Leaves</tissue>
    </source>
</reference>
<dbReference type="Pfam" id="PF13639">
    <property type="entry name" value="zf-RING_2"/>
    <property type="match status" value="1"/>
</dbReference>
<dbReference type="PANTHER" id="PTHR45969">
    <property type="entry name" value="RING ZINC FINGER PROTEIN-RELATED"/>
    <property type="match status" value="1"/>
</dbReference>
<dbReference type="PANTHER" id="PTHR45969:SF25">
    <property type="entry name" value="OS02G0682300 PROTEIN"/>
    <property type="match status" value="1"/>
</dbReference>
<dbReference type="PROSITE" id="PS50089">
    <property type="entry name" value="ZF_RING_2"/>
    <property type="match status" value="1"/>
</dbReference>
<dbReference type="GO" id="GO:0016567">
    <property type="term" value="P:protein ubiquitination"/>
    <property type="evidence" value="ECO:0007669"/>
    <property type="project" value="TreeGrafter"/>
</dbReference>
<dbReference type="Gene3D" id="3.30.40.10">
    <property type="entry name" value="Zinc/RING finger domain, C3HC4 (zinc finger)"/>
    <property type="match status" value="1"/>
</dbReference>
<evidence type="ECO:0000256" key="3">
    <source>
        <dbReference type="ARBA" id="ARBA00022833"/>
    </source>
</evidence>
<sequence length="195" mass="20703">MGFPLVCYSLAVPKPVIAFCKLLSVIRDAVLLMLAVVGLCRFPYADDSSSSADAPRPEEVKARLPAVEYGHLVAERLMLAPSTATCHDDAAVACHGGDGEEEDAAASASSSSTTTCIVCLDTVEATDEVRRLGNCAHAFHRGCIDKWIDMGRATCPLCRSDLLPRPRRWGWGGPPLGLGLGLGLGRLAGLLTRVR</sequence>
<keyword evidence="2 4" id="KW-0863">Zinc-finger</keyword>